<keyword evidence="5 11" id="KW-0274">FAD</keyword>
<feature type="domain" description="Flavodoxin-like" evidence="13">
    <location>
        <begin position="68"/>
        <end position="207"/>
    </location>
</feature>
<dbReference type="InterPro" id="IPR001433">
    <property type="entry name" value="OxRdtase_FAD/NAD-bd"/>
</dbReference>
<dbReference type="Pfam" id="PF00258">
    <property type="entry name" value="Flavodoxin_1"/>
    <property type="match status" value="1"/>
</dbReference>
<dbReference type="NCBIfam" id="TIGR01931">
    <property type="entry name" value="cysJ"/>
    <property type="match status" value="1"/>
</dbReference>
<keyword evidence="7 11" id="KW-0249">Electron transport</keyword>
<keyword evidence="1 11" id="KW-0813">Transport</keyword>
<evidence type="ECO:0000256" key="4">
    <source>
        <dbReference type="ARBA" id="ARBA00022643"/>
    </source>
</evidence>
<feature type="binding site" evidence="12">
    <location>
        <begin position="414"/>
        <end position="416"/>
    </location>
    <ligand>
        <name>FAD</name>
        <dbReference type="ChEBI" id="CHEBI:57692"/>
    </ligand>
</feature>
<dbReference type="OrthoDB" id="9816402at2"/>
<dbReference type="Proteomes" id="UP000198654">
    <property type="component" value="Unassembled WGS sequence"/>
</dbReference>
<evidence type="ECO:0000256" key="1">
    <source>
        <dbReference type="ARBA" id="ARBA00022448"/>
    </source>
</evidence>
<dbReference type="GO" id="GO:0010181">
    <property type="term" value="F:FMN binding"/>
    <property type="evidence" value="ECO:0007669"/>
    <property type="project" value="InterPro"/>
</dbReference>
<dbReference type="PROSITE" id="PS51384">
    <property type="entry name" value="FAD_FR"/>
    <property type="match status" value="1"/>
</dbReference>
<dbReference type="PIRSF" id="PIRSF000207">
    <property type="entry name" value="SiR-FP_CysJ"/>
    <property type="match status" value="1"/>
</dbReference>
<dbReference type="PANTHER" id="PTHR19384">
    <property type="entry name" value="NITRIC OXIDE SYNTHASE-RELATED"/>
    <property type="match status" value="1"/>
</dbReference>
<dbReference type="PRINTS" id="PR00369">
    <property type="entry name" value="FLAVODOXIN"/>
</dbReference>
<organism evidence="15 16">
    <name type="scientific">Modicisalibacter muralis</name>
    <dbReference type="NCBI Taxonomy" id="119000"/>
    <lineage>
        <taxon>Bacteria</taxon>
        <taxon>Pseudomonadati</taxon>
        <taxon>Pseudomonadota</taxon>
        <taxon>Gammaproteobacteria</taxon>
        <taxon>Oceanospirillales</taxon>
        <taxon>Halomonadaceae</taxon>
        <taxon>Modicisalibacter</taxon>
    </lineage>
</organism>
<evidence type="ECO:0000313" key="15">
    <source>
        <dbReference type="EMBL" id="SDM20833.1"/>
    </source>
</evidence>
<feature type="binding site" evidence="12">
    <location>
        <begin position="396"/>
        <end position="399"/>
    </location>
    <ligand>
        <name>FAD</name>
        <dbReference type="ChEBI" id="CHEBI:57692"/>
    </ligand>
</feature>
<feature type="binding site" evidence="12">
    <location>
        <begin position="121"/>
        <end position="124"/>
    </location>
    <ligand>
        <name>FMN</name>
        <dbReference type="ChEBI" id="CHEBI:58210"/>
    </ligand>
</feature>
<dbReference type="PRINTS" id="PR00371">
    <property type="entry name" value="FPNCR"/>
</dbReference>
<feature type="domain" description="FAD-binding FR-type" evidence="14">
    <location>
        <begin position="244"/>
        <end position="458"/>
    </location>
</feature>
<keyword evidence="4 11" id="KW-0288">FMN</keyword>
<evidence type="ECO:0000259" key="13">
    <source>
        <dbReference type="PROSITE" id="PS50902"/>
    </source>
</evidence>
<dbReference type="Pfam" id="PF00667">
    <property type="entry name" value="FAD_binding_1"/>
    <property type="match status" value="1"/>
</dbReference>
<evidence type="ECO:0000256" key="3">
    <source>
        <dbReference type="ARBA" id="ARBA00022630"/>
    </source>
</evidence>
<evidence type="ECO:0000256" key="5">
    <source>
        <dbReference type="ARBA" id="ARBA00022827"/>
    </source>
</evidence>
<comment type="cofactor">
    <cofactor evidence="11 12">
        <name>FAD</name>
        <dbReference type="ChEBI" id="CHEBI:57692"/>
    </cofactor>
    <text evidence="11 12">Binds 1 FAD per subunit.</text>
</comment>
<evidence type="ECO:0000256" key="10">
    <source>
        <dbReference type="ARBA" id="ARBA00052219"/>
    </source>
</evidence>
<reference evidence="15 16" key="1">
    <citation type="submission" date="2016-10" db="EMBL/GenBank/DDBJ databases">
        <authorList>
            <person name="de Groot N.N."/>
        </authorList>
    </citation>
    <scope>NUCLEOTIDE SEQUENCE [LARGE SCALE GENOMIC DNA]</scope>
    <source>
        <strain evidence="15 16">DSM 14789</strain>
    </source>
</reference>
<dbReference type="FunFam" id="3.40.50.80:FF:000001">
    <property type="entry name" value="NADPH--cytochrome P450 reductase 1"/>
    <property type="match status" value="1"/>
</dbReference>
<feature type="binding site" evidence="12">
    <location>
        <begin position="529"/>
        <end position="530"/>
    </location>
    <ligand>
        <name>NADP(+)</name>
        <dbReference type="ChEBI" id="CHEBI:58349"/>
    </ligand>
</feature>
<feature type="binding site" evidence="12">
    <location>
        <begin position="74"/>
        <end position="79"/>
    </location>
    <ligand>
        <name>FMN</name>
        <dbReference type="ChEBI" id="CHEBI:58210"/>
    </ligand>
</feature>
<evidence type="ECO:0000256" key="2">
    <source>
        <dbReference type="ARBA" id="ARBA00022605"/>
    </source>
</evidence>
<accession>A0A1G9RC75</accession>
<feature type="binding site" evidence="12">
    <location>
        <begin position="158"/>
        <end position="167"/>
    </location>
    <ligand>
        <name>FMN</name>
        <dbReference type="ChEBI" id="CHEBI:58210"/>
    </ligand>
</feature>
<gene>
    <name evidence="15" type="ORF">SAMN05661010_03655</name>
</gene>
<dbReference type="GO" id="GO:0070814">
    <property type="term" value="P:hydrogen sulfide biosynthetic process"/>
    <property type="evidence" value="ECO:0007669"/>
    <property type="project" value="UniProtKB-UniPathway"/>
</dbReference>
<keyword evidence="3 11" id="KW-0285">Flavoprotein</keyword>
<dbReference type="UniPathway" id="UPA00140">
    <property type="reaction ID" value="UER00207"/>
</dbReference>
<dbReference type="InterPro" id="IPR017927">
    <property type="entry name" value="FAD-bd_FR_type"/>
</dbReference>
<keyword evidence="9 11" id="KW-0198">Cysteine biosynthesis</keyword>
<feature type="binding site" evidence="12">
    <location>
        <begin position="535"/>
        <end position="539"/>
    </location>
    <ligand>
        <name>NADP(+)</name>
        <dbReference type="ChEBI" id="CHEBI:58349"/>
    </ligand>
</feature>
<dbReference type="InterPro" id="IPR010199">
    <property type="entry name" value="CysJ"/>
</dbReference>
<dbReference type="InterPro" id="IPR039261">
    <property type="entry name" value="FNR_nucleotide-bd"/>
</dbReference>
<dbReference type="Gene3D" id="2.40.30.10">
    <property type="entry name" value="Translation factors"/>
    <property type="match status" value="1"/>
</dbReference>
<sequence length="609" mass="67907">MPQGPLLDTNSPLSAAQAQRLNEALAELSVDQMTWLSGYLAGLSNQGGMHSASLSAQDAAASSAQPEIVVLYGSQTGNAEGVAEQARDSAKARGFNVRMADMADFGKKEFKAPLNLMVVVSTQGDGDPPDTAEGFYELMHGRKAPKLTDDTHFSVLALGDSSYDQYCKIGKDFDARLEALGARRIHDRADCDVDYEDAAERWIDAVLERYITLTGAESGGSSAGAGQAIPATDLESANSIYWKKNPFQAEVLESIVLSGRGSDKETHHIELSLEGSGLTFEPGDAVGIVPQNDPAHVDELIDMLRMDADSELGEGRRLRDALLSEFEITTLTRPFLEHWSELSDAAELRRLMDQESRDELRDWIDGRHIVDVIEHFPVEGIDAHTFTQALRKLPPRLYSIASSFEAAPDEVHLTVGIVRYETHGRARGGVTTTYLADRVQAGDTVPIYIDRNKNFKLPHDDDTPIVMVGPGTGIAPFRAFLQEREERGAKGRNWLFFGDRRFRSDFLYQTELLNWRKKGILNRLDVAFSRDQQEKVYVQQRMRENTVDIYTWLQEGAHFYVCGDGERMAADVHRALLDIVRDQGGLDEDAAQEYLRELQQAKRYQRDVY</sequence>
<dbReference type="EC" id="1.8.1.2" evidence="11"/>
<dbReference type="SUPFAM" id="SSF63380">
    <property type="entry name" value="Riboflavin synthase domain-like"/>
    <property type="match status" value="1"/>
</dbReference>
<evidence type="ECO:0000256" key="6">
    <source>
        <dbReference type="ARBA" id="ARBA00022857"/>
    </source>
</evidence>
<keyword evidence="6 11" id="KW-0521">NADP</keyword>
<comment type="pathway">
    <text evidence="11">Sulfur metabolism; hydrogen sulfide biosynthesis; hydrogen sulfide from sulfite (NADPH route): step 1/1.</text>
</comment>
<dbReference type="PROSITE" id="PS50902">
    <property type="entry name" value="FLAVODOXIN_LIKE"/>
    <property type="match status" value="1"/>
</dbReference>
<dbReference type="SUPFAM" id="SSF52343">
    <property type="entry name" value="Ferredoxin reductase-like, C-terminal NADP-linked domain"/>
    <property type="match status" value="1"/>
</dbReference>
<dbReference type="GO" id="GO:0019344">
    <property type="term" value="P:cysteine biosynthetic process"/>
    <property type="evidence" value="ECO:0007669"/>
    <property type="project" value="UniProtKB-KW"/>
</dbReference>
<dbReference type="InterPro" id="IPR029039">
    <property type="entry name" value="Flavoprotein-like_sf"/>
</dbReference>
<evidence type="ECO:0000256" key="12">
    <source>
        <dbReference type="PIRSR" id="PIRSR000207-1"/>
    </source>
</evidence>
<dbReference type="CDD" id="cd06199">
    <property type="entry name" value="SiR"/>
    <property type="match status" value="1"/>
</dbReference>
<dbReference type="Pfam" id="PF00175">
    <property type="entry name" value="NAD_binding_1"/>
    <property type="match status" value="1"/>
</dbReference>
<evidence type="ECO:0000256" key="7">
    <source>
        <dbReference type="ARBA" id="ARBA00022982"/>
    </source>
</evidence>
<evidence type="ECO:0000256" key="11">
    <source>
        <dbReference type="PIRNR" id="PIRNR000207"/>
    </source>
</evidence>
<dbReference type="Gene3D" id="3.40.50.80">
    <property type="entry name" value="Nucleotide-binding domain of ferredoxin-NADP reductase (FNR) module"/>
    <property type="match status" value="1"/>
</dbReference>
<dbReference type="GO" id="GO:0050660">
    <property type="term" value="F:flavin adenine dinucleotide binding"/>
    <property type="evidence" value="ECO:0007669"/>
    <property type="project" value="InterPro"/>
</dbReference>
<dbReference type="PANTHER" id="PTHR19384:SF128">
    <property type="entry name" value="NADPH OXIDOREDUCTASE A"/>
    <property type="match status" value="1"/>
</dbReference>
<name>A0A1G9RC75_9GAMM</name>
<dbReference type="NCBIfam" id="NF004859">
    <property type="entry name" value="PRK06214.1"/>
    <property type="match status" value="1"/>
</dbReference>
<dbReference type="InterPro" id="IPR001094">
    <property type="entry name" value="Flavdoxin-like"/>
</dbReference>
<comment type="catalytic activity">
    <reaction evidence="10 11">
        <text>hydrogen sulfide + 3 NADP(+) + 3 H2O = sulfite + 3 NADPH + 4 H(+)</text>
        <dbReference type="Rhea" id="RHEA:13801"/>
        <dbReference type="ChEBI" id="CHEBI:15377"/>
        <dbReference type="ChEBI" id="CHEBI:15378"/>
        <dbReference type="ChEBI" id="CHEBI:17359"/>
        <dbReference type="ChEBI" id="CHEBI:29919"/>
        <dbReference type="ChEBI" id="CHEBI:57783"/>
        <dbReference type="ChEBI" id="CHEBI:58349"/>
        <dbReference type="EC" id="1.8.1.2"/>
    </reaction>
</comment>
<dbReference type="InterPro" id="IPR023173">
    <property type="entry name" value="NADPH_Cyt_P450_Rdtase_alpha"/>
</dbReference>
<keyword evidence="8 11" id="KW-0560">Oxidoreductase</keyword>
<keyword evidence="16" id="KW-1185">Reference proteome</keyword>
<feature type="binding site" evidence="12">
    <location>
        <position position="571"/>
    </location>
    <ligand>
        <name>NADP(+)</name>
        <dbReference type="ChEBI" id="CHEBI:58349"/>
    </ligand>
</feature>
<proteinExistence type="predicted"/>
<feature type="binding site" evidence="12">
    <location>
        <position position="329"/>
    </location>
    <ligand>
        <name>FAD</name>
        <dbReference type="ChEBI" id="CHEBI:57692"/>
    </ligand>
</feature>
<feature type="binding site" evidence="12">
    <location>
        <position position="420"/>
    </location>
    <ligand>
        <name>FAD</name>
        <dbReference type="ChEBI" id="CHEBI:57692"/>
    </ligand>
</feature>
<evidence type="ECO:0000313" key="16">
    <source>
        <dbReference type="Proteomes" id="UP000198654"/>
    </source>
</evidence>
<dbReference type="STRING" id="119000.SAMN05661010_03655"/>
<dbReference type="GO" id="GO:0004783">
    <property type="term" value="F:sulfite reductase (NADPH) activity"/>
    <property type="evidence" value="ECO:0007669"/>
    <property type="project" value="UniProtKB-EC"/>
</dbReference>
<dbReference type="InterPro" id="IPR001709">
    <property type="entry name" value="Flavoprot_Pyr_Nucl_cyt_Rdtase"/>
</dbReference>
<dbReference type="GO" id="GO:0005829">
    <property type="term" value="C:cytosol"/>
    <property type="evidence" value="ECO:0007669"/>
    <property type="project" value="TreeGrafter"/>
</dbReference>
<evidence type="ECO:0000256" key="8">
    <source>
        <dbReference type="ARBA" id="ARBA00023002"/>
    </source>
</evidence>
<dbReference type="InterPro" id="IPR017938">
    <property type="entry name" value="Riboflavin_synthase-like_b-brl"/>
</dbReference>
<comment type="subunit">
    <text evidence="11">Alpha(8)-beta(8). The alpha component is a flavoprotein, the beta component is a hemoprotein.</text>
</comment>
<keyword evidence="2 11" id="KW-0028">Amino-acid biosynthesis</keyword>
<dbReference type="InterPro" id="IPR003097">
    <property type="entry name" value="CysJ-like_FAD-binding"/>
</dbReference>
<dbReference type="Gene3D" id="3.40.50.360">
    <property type="match status" value="1"/>
</dbReference>
<feature type="binding site" evidence="12">
    <location>
        <position position="609"/>
    </location>
    <ligand>
        <name>FAD</name>
        <dbReference type="ChEBI" id="CHEBI:57692"/>
    </ligand>
</feature>
<dbReference type="AlphaFoldDB" id="A0A1G9RC75"/>
<comment type="cofactor">
    <cofactor evidence="11 12">
        <name>FMN</name>
        <dbReference type="ChEBI" id="CHEBI:58210"/>
    </cofactor>
    <text evidence="11 12">Binds 1 FMN per subunit.</text>
</comment>
<dbReference type="InterPro" id="IPR008254">
    <property type="entry name" value="Flavodoxin/NO_synth"/>
</dbReference>
<evidence type="ECO:0000259" key="14">
    <source>
        <dbReference type="PROSITE" id="PS51384"/>
    </source>
</evidence>
<dbReference type="RefSeq" id="WP_089730707.1">
    <property type="nucleotide sequence ID" value="NZ_FNGI01000014.1"/>
</dbReference>
<evidence type="ECO:0000256" key="9">
    <source>
        <dbReference type="ARBA" id="ARBA00023192"/>
    </source>
</evidence>
<comment type="function">
    <text evidence="11">Component of the sulfite reductase complex that catalyzes the 6-electron reduction of sulfite to sulfide. This is one of several activities required for the biosynthesis of L-cysteine from sulfate. The flavoprotein component catalyzes the electron flow from NADPH -&gt; FAD -&gt; FMN to the hemoprotein component.</text>
</comment>
<dbReference type="SUPFAM" id="SSF52218">
    <property type="entry name" value="Flavoproteins"/>
    <property type="match status" value="1"/>
</dbReference>
<dbReference type="Gene3D" id="1.20.990.10">
    <property type="entry name" value="NADPH-cytochrome p450 Reductase, Chain A, domain 3"/>
    <property type="match status" value="1"/>
</dbReference>
<protein>
    <recommendedName>
        <fullName evidence="11">Sulfite reductase [NADPH] flavoprotein alpha-component</fullName>
        <shortName evidence="11">SiR-FP</shortName>
        <ecNumber evidence="11">1.8.1.2</ecNumber>
    </recommendedName>
</protein>
<dbReference type="EMBL" id="FNGI01000014">
    <property type="protein sequence ID" value="SDM20833.1"/>
    <property type="molecule type" value="Genomic_DNA"/>
</dbReference>